<keyword evidence="1" id="KW-0479">Metal-binding</keyword>
<gene>
    <name evidence="4" type="ORF">Nepgr_029764</name>
</gene>
<evidence type="ECO:0000256" key="2">
    <source>
        <dbReference type="SAM" id="MobiDB-lite"/>
    </source>
</evidence>
<dbReference type="Proteomes" id="UP001279734">
    <property type="component" value="Unassembled WGS sequence"/>
</dbReference>
<evidence type="ECO:0000313" key="4">
    <source>
        <dbReference type="EMBL" id="GMH27921.1"/>
    </source>
</evidence>
<dbReference type="Gene3D" id="3.30.40.10">
    <property type="entry name" value="Zinc/RING finger domain, C3HC4 (zinc finger)"/>
    <property type="match status" value="1"/>
</dbReference>
<evidence type="ECO:0000313" key="5">
    <source>
        <dbReference type="Proteomes" id="UP001279734"/>
    </source>
</evidence>
<feature type="region of interest" description="Disordered" evidence="2">
    <location>
        <begin position="56"/>
        <end position="76"/>
    </location>
</feature>
<dbReference type="PANTHER" id="PTHR46629">
    <property type="entry name" value="OS01G0917900 PROTEIN"/>
    <property type="match status" value="1"/>
</dbReference>
<accession>A0AAD3TFM9</accession>
<dbReference type="Pfam" id="PF13920">
    <property type="entry name" value="zf-C3HC4_3"/>
    <property type="match status" value="1"/>
</dbReference>
<feature type="region of interest" description="Disordered" evidence="2">
    <location>
        <begin position="147"/>
        <end position="173"/>
    </location>
</feature>
<dbReference type="SUPFAM" id="SSF57850">
    <property type="entry name" value="RING/U-box"/>
    <property type="match status" value="1"/>
</dbReference>
<organism evidence="4 5">
    <name type="scientific">Nepenthes gracilis</name>
    <name type="common">Slender pitcher plant</name>
    <dbReference type="NCBI Taxonomy" id="150966"/>
    <lineage>
        <taxon>Eukaryota</taxon>
        <taxon>Viridiplantae</taxon>
        <taxon>Streptophyta</taxon>
        <taxon>Embryophyta</taxon>
        <taxon>Tracheophyta</taxon>
        <taxon>Spermatophyta</taxon>
        <taxon>Magnoliopsida</taxon>
        <taxon>eudicotyledons</taxon>
        <taxon>Gunneridae</taxon>
        <taxon>Pentapetalae</taxon>
        <taxon>Caryophyllales</taxon>
        <taxon>Nepenthaceae</taxon>
        <taxon>Nepenthes</taxon>
    </lineage>
</organism>
<dbReference type="EMBL" id="BSYO01000033">
    <property type="protein sequence ID" value="GMH27921.1"/>
    <property type="molecule type" value="Genomic_DNA"/>
</dbReference>
<dbReference type="InterPro" id="IPR013083">
    <property type="entry name" value="Znf_RING/FYVE/PHD"/>
</dbReference>
<dbReference type="PROSITE" id="PS50089">
    <property type="entry name" value="ZF_RING_2"/>
    <property type="match status" value="1"/>
</dbReference>
<keyword evidence="5" id="KW-1185">Reference proteome</keyword>
<reference evidence="4" key="1">
    <citation type="submission" date="2023-05" db="EMBL/GenBank/DDBJ databases">
        <title>Nepenthes gracilis genome sequencing.</title>
        <authorList>
            <person name="Fukushima K."/>
        </authorList>
    </citation>
    <scope>NUCLEOTIDE SEQUENCE</scope>
    <source>
        <strain evidence="4">SING2019-196</strain>
    </source>
</reference>
<evidence type="ECO:0000259" key="3">
    <source>
        <dbReference type="PROSITE" id="PS50089"/>
    </source>
</evidence>
<comment type="caution">
    <text evidence="4">The sequence shown here is derived from an EMBL/GenBank/DDBJ whole genome shotgun (WGS) entry which is preliminary data.</text>
</comment>
<dbReference type="GO" id="GO:0008270">
    <property type="term" value="F:zinc ion binding"/>
    <property type="evidence" value="ECO:0007669"/>
    <property type="project" value="UniProtKB-KW"/>
</dbReference>
<sequence>MESGTRQHTQLSPHCTLRESFLASDLAEENQISLNGNRNTTAHSHAGLTLASVLNNESKSPSTRDRNSHNNSSLGRTLLDIIRNEETLSHRNSHFAGNKTWKSFKDRLRIKRIATGSRCASFVPVPQSDLDVHNSRSQILNYQTSIQNSPQRNSIGRVENGDSLSGRSGGGSMRLSTALTAEREETRGTLSRALARDENTEEEILAALGDGADLGQTQVSVGAEQEPAARPAQQSVRISLMHLLEEADQQAGIQQAMYRLDEDEEEEGVDGDDKEEEQGGVERGGDEGGGGGGKGEYSCCVCMVRHKGAAFIPCGHTFCRLCSRELWLQRGNCPLCNGFILEILDIF</sequence>
<dbReference type="SMART" id="SM00184">
    <property type="entry name" value="RING"/>
    <property type="match status" value="1"/>
</dbReference>
<keyword evidence="1" id="KW-0862">Zinc</keyword>
<dbReference type="AlphaFoldDB" id="A0AAD3TFM9"/>
<feature type="domain" description="RING-type" evidence="3">
    <location>
        <begin position="299"/>
        <end position="337"/>
    </location>
</feature>
<dbReference type="CDD" id="cd16449">
    <property type="entry name" value="RING-HC"/>
    <property type="match status" value="1"/>
</dbReference>
<dbReference type="InterPro" id="IPR001841">
    <property type="entry name" value="Znf_RING"/>
</dbReference>
<feature type="region of interest" description="Disordered" evidence="2">
    <location>
        <begin position="179"/>
        <end position="198"/>
    </location>
</feature>
<name>A0AAD3TFM9_NEPGR</name>
<keyword evidence="1" id="KW-0863">Zinc-finger</keyword>
<evidence type="ECO:0000256" key="1">
    <source>
        <dbReference type="PROSITE-ProRule" id="PRU00175"/>
    </source>
</evidence>
<feature type="region of interest" description="Disordered" evidence="2">
    <location>
        <begin position="262"/>
        <end position="293"/>
    </location>
</feature>
<feature type="compositionally biased region" description="Acidic residues" evidence="2">
    <location>
        <begin position="262"/>
        <end position="279"/>
    </location>
</feature>
<proteinExistence type="predicted"/>
<protein>
    <recommendedName>
        <fullName evidence="3">RING-type domain-containing protein</fullName>
    </recommendedName>
</protein>